<dbReference type="PANTHER" id="PTHR43031">
    <property type="entry name" value="FAD-DEPENDENT OXIDOREDUCTASE"/>
    <property type="match status" value="1"/>
</dbReference>
<dbReference type="InterPro" id="IPR050229">
    <property type="entry name" value="GlpE_sulfurtransferase"/>
</dbReference>
<name>A0A1V3I9Q0_9PAST</name>
<dbReference type="CDD" id="cd00158">
    <property type="entry name" value="RHOD"/>
    <property type="match status" value="1"/>
</dbReference>
<proteinExistence type="predicted"/>
<feature type="domain" description="Rhodanese" evidence="2">
    <location>
        <begin position="54"/>
        <end position="145"/>
    </location>
</feature>
<dbReference type="AlphaFoldDB" id="A0A1V3I9Q0"/>
<dbReference type="PROSITE" id="PS50206">
    <property type="entry name" value="RHODANESE_3"/>
    <property type="match status" value="1"/>
</dbReference>
<keyword evidence="4" id="KW-1185">Reference proteome</keyword>
<dbReference type="Gene3D" id="3.40.250.10">
    <property type="entry name" value="Rhodanese-like domain"/>
    <property type="match status" value="1"/>
</dbReference>
<dbReference type="PANTHER" id="PTHR43031:SF18">
    <property type="entry name" value="RHODANESE-RELATED SULFURTRANSFERASES"/>
    <property type="match status" value="1"/>
</dbReference>
<accession>A0A1V3I9Q0</accession>
<dbReference type="Pfam" id="PF00581">
    <property type="entry name" value="Rhodanese"/>
    <property type="match status" value="1"/>
</dbReference>
<dbReference type="SUPFAM" id="SSF52821">
    <property type="entry name" value="Rhodanese/Cell cycle control phosphatase"/>
    <property type="match status" value="1"/>
</dbReference>
<dbReference type="EMBL" id="MLHH01000010">
    <property type="protein sequence ID" value="OOF36690.1"/>
    <property type="molecule type" value="Genomic_DNA"/>
</dbReference>
<dbReference type="InterPro" id="IPR001763">
    <property type="entry name" value="Rhodanese-like_dom"/>
</dbReference>
<feature type="transmembrane region" description="Helical" evidence="1">
    <location>
        <begin position="15"/>
        <end position="34"/>
    </location>
</feature>
<keyword evidence="1" id="KW-0472">Membrane</keyword>
<evidence type="ECO:0000256" key="1">
    <source>
        <dbReference type="SAM" id="Phobius"/>
    </source>
</evidence>
<dbReference type="Proteomes" id="UP000189437">
    <property type="component" value="Unassembled WGS sequence"/>
</dbReference>
<keyword evidence="1" id="KW-0812">Transmembrane</keyword>
<protein>
    <submittedName>
        <fullName evidence="3">Rhodanese-like domain-containing protein</fullName>
    </submittedName>
</protein>
<organism evidence="3 4">
    <name type="scientific">Rodentibacter heidelbergensis</name>
    <dbReference type="NCBI Taxonomy" id="1908258"/>
    <lineage>
        <taxon>Bacteria</taxon>
        <taxon>Pseudomonadati</taxon>
        <taxon>Pseudomonadota</taxon>
        <taxon>Gammaproteobacteria</taxon>
        <taxon>Pasteurellales</taxon>
        <taxon>Pasteurellaceae</taxon>
        <taxon>Rodentibacter</taxon>
    </lineage>
</organism>
<keyword evidence="1" id="KW-1133">Transmembrane helix</keyword>
<dbReference type="RefSeq" id="WP_077427136.1">
    <property type="nucleotide sequence ID" value="NZ_MLHH01000010.1"/>
</dbReference>
<dbReference type="InterPro" id="IPR036873">
    <property type="entry name" value="Rhodanese-like_dom_sf"/>
</dbReference>
<evidence type="ECO:0000259" key="2">
    <source>
        <dbReference type="PROSITE" id="PS50206"/>
    </source>
</evidence>
<dbReference type="OrthoDB" id="9808735at2"/>
<gene>
    <name evidence="3" type="ORF">BKK48_05395</name>
</gene>
<evidence type="ECO:0000313" key="3">
    <source>
        <dbReference type="EMBL" id="OOF36690.1"/>
    </source>
</evidence>
<reference evidence="3 4" key="1">
    <citation type="submission" date="2016-10" db="EMBL/GenBank/DDBJ databases">
        <title>Rodentibacter gen. nov. and new species.</title>
        <authorList>
            <person name="Christensen H."/>
        </authorList>
    </citation>
    <scope>NUCLEOTIDE SEQUENCE [LARGE SCALE GENOMIC DNA]</scope>
    <source>
        <strain evidence="3 4">Ac69</strain>
    </source>
</reference>
<dbReference type="SMART" id="SM00450">
    <property type="entry name" value="RHOD"/>
    <property type="match status" value="1"/>
</dbReference>
<comment type="caution">
    <text evidence="3">The sequence shown here is derived from an EMBL/GenBank/DDBJ whole genome shotgun (WGS) entry which is preliminary data.</text>
</comment>
<evidence type="ECO:0000313" key="4">
    <source>
        <dbReference type="Proteomes" id="UP000189437"/>
    </source>
</evidence>
<dbReference type="STRING" id="1908258.BKK48_05395"/>
<sequence>MQEFLPDAIQFAQKHTLLTVSWFAIFAAVIYTFFKSATEKFKVIAHPEVIRLINNEEAVVIDLRTLDDYQRGHIINSIHLLPSDIKNANLGKIEQHKEKPLVLIDLNGISAPASAALLVKQGFTKVYILKEGISAWMGANLPIVKKHK</sequence>